<dbReference type="GO" id="GO:0043161">
    <property type="term" value="P:proteasome-mediated ubiquitin-dependent protein catabolic process"/>
    <property type="evidence" value="ECO:0007669"/>
    <property type="project" value="TreeGrafter"/>
</dbReference>
<dbReference type="InterPro" id="IPR015943">
    <property type="entry name" value="WD40/YVTN_repeat-like_dom_sf"/>
</dbReference>
<dbReference type="GO" id="GO:0000209">
    <property type="term" value="P:protein polyubiquitination"/>
    <property type="evidence" value="ECO:0007669"/>
    <property type="project" value="TreeGrafter"/>
</dbReference>
<dbReference type="Proteomes" id="UP000053815">
    <property type="component" value="Unassembled WGS sequence"/>
</dbReference>
<evidence type="ECO:0008006" key="3">
    <source>
        <dbReference type="Google" id="ProtNLM"/>
    </source>
</evidence>
<dbReference type="PANTHER" id="PTHR46202">
    <property type="entry name" value="DNA EXCISION REPAIR PROTEIN ERCC-8"/>
    <property type="match status" value="1"/>
</dbReference>
<dbReference type="InterPro" id="IPR011047">
    <property type="entry name" value="Quinoprotein_ADH-like_sf"/>
</dbReference>
<dbReference type="InterPro" id="IPR042238">
    <property type="entry name" value="Rad28/ERCC8/Ckn1/ATCSA-1"/>
</dbReference>
<dbReference type="Gene3D" id="2.130.10.10">
    <property type="entry name" value="YVTN repeat-like/Quinoprotein amine dehydrogenase"/>
    <property type="match status" value="1"/>
</dbReference>
<dbReference type="Pfam" id="PF00400">
    <property type="entry name" value="WD40"/>
    <property type="match status" value="3"/>
</dbReference>
<name>A0A0C9M7K3_9FUNG</name>
<dbReference type="GO" id="GO:0000109">
    <property type="term" value="C:nucleotide-excision repair complex"/>
    <property type="evidence" value="ECO:0007669"/>
    <property type="project" value="TreeGrafter"/>
</dbReference>
<gene>
    <name evidence="1" type="ORF">MAM1_0032c02444</name>
</gene>
<dbReference type="PANTHER" id="PTHR46202:SF1">
    <property type="entry name" value="DNA EXCISION REPAIR PROTEIN ERCC-8"/>
    <property type="match status" value="1"/>
</dbReference>
<organism evidence="1">
    <name type="scientific">Mucor ambiguus</name>
    <dbReference type="NCBI Taxonomy" id="91626"/>
    <lineage>
        <taxon>Eukaryota</taxon>
        <taxon>Fungi</taxon>
        <taxon>Fungi incertae sedis</taxon>
        <taxon>Mucoromycota</taxon>
        <taxon>Mucoromycotina</taxon>
        <taxon>Mucoromycetes</taxon>
        <taxon>Mucorales</taxon>
        <taxon>Mucorineae</taxon>
        <taxon>Mucoraceae</taxon>
        <taxon>Mucor</taxon>
    </lineage>
</organism>
<proteinExistence type="predicted"/>
<reference evidence="1" key="1">
    <citation type="submission" date="2014-09" db="EMBL/GenBank/DDBJ databases">
        <title>Draft genome sequence of an oleaginous Mucoromycotina fungus Mucor ambiguus NBRC6742.</title>
        <authorList>
            <person name="Takeda I."/>
            <person name="Yamane N."/>
            <person name="Morita T."/>
            <person name="Tamano K."/>
            <person name="Machida M."/>
            <person name="Baker S."/>
            <person name="Koike H."/>
        </authorList>
    </citation>
    <scope>NUCLEOTIDE SEQUENCE</scope>
    <source>
        <strain evidence="1">NBRC 6742</strain>
    </source>
</reference>
<dbReference type="InterPro" id="IPR001680">
    <property type="entry name" value="WD40_rpt"/>
</dbReference>
<accession>A0A0C9M7K3</accession>
<evidence type="ECO:0000313" key="2">
    <source>
        <dbReference type="Proteomes" id="UP000053815"/>
    </source>
</evidence>
<dbReference type="SMART" id="SM00320">
    <property type="entry name" value="WD40"/>
    <property type="match status" value="2"/>
</dbReference>
<dbReference type="STRING" id="91626.A0A0C9M7K3"/>
<dbReference type="GO" id="GO:0031464">
    <property type="term" value="C:Cul4A-RING E3 ubiquitin ligase complex"/>
    <property type="evidence" value="ECO:0007669"/>
    <property type="project" value="TreeGrafter"/>
</dbReference>
<dbReference type="GO" id="GO:0006283">
    <property type="term" value="P:transcription-coupled nucleotide-excision repair"/>
    <property type="evidence" value="ECO:0007669"/>
    <property type="project" value="InterPro"/>
</dbReference>
<keyword evidence="2" id="KW-1185">Reference proteome</keyword>
<dbReference type="AlphaFoldDB" id="A0A0C9M7K3"/>
<dbReference type="EMBL" id="DF836321">
    <property type="protein sequence ID" value="GAN02994.1"/>
    <property type="molecule type" value="Genomic_DNA"/>
</dbReference>
<evidence type="ECO:0000313" key="1">
    <source>
        <dbReference type="EMBL" id="GAN02994.1"/>
    </source>
</evidence>
<dbReference type="OrthoDB" id="361494at2759"/>
<dbReference type="SUPFAM" id="SSF50998">
    <property type="entry name" value="Quinoprotein alcohol dehydrogenase-like"/>
    <property type="match status" value="1"/>
</dbReference>
<sequence>MYSFMKKREYGALNPLRLERAETTRRVYSLQLSKNKELALSHRGGVNSIKIETIEQRYLLSGGGDGKVHVFDLQAMPAEHMRNEPIASTARADRHTYAVTSVSWFPFDTGMFVTSSYDTTIKPAYEFDMESRVNCQAMSPIASHSLVASAASEPRIRLCDLNSGAFTHSLTGHSGSVLACTWSLNQEYILYSGG</sequence>
<protein>
    <recommendedName>
        <fullName evidence="3">WD40 repeat-like protein</fullName>
    </recommendedName>
</protein>